<reference evidence="4 5" key="1">
    <citation type="journal article" date="2015" name="Stand. Genomic Sci.">
        <title>Genomic Encyclopedia of Bacterial and Archaeal Type Strains, Phase III: the genomes of soil and plant-associated and newly described type strains.</title>
        <authorList>
            <person name="Whitman W.B."/>
            <person name="Woyke T."/>
            <person name="Klenk H.P."/>
            <person name="Zhou Y."/>
            <person name="Lilburn T.G."/>
            <person name="Beck B.J."/>
            <person name="De Vos P."/>
            <person name="Vandamme P."/>
            <person name="Eisen J.A."/>
            <person name="Garrity G."/>
            <person name="Hugenholtz P."/>
            <person name="Kyrpides N.C."/>
        </authorList>
    </citation>
    <scope>NUCLEOTIDE SEQUENCE [LARGE SCALE GENOMIC DNA]</scope>
    <source>
        <strain evidence="4 5">CGMCC 1.10685</strain>
    </source>
</reference>
<evidence type="ECO:0000313" key="5">
    <source>
        <dbReference type="Proteomes" id="UP000315112"/>
    </source>
</evidence>
<evidence type="ECO:0000256" key="1">
    <source>
        <dbReference type="SAM" id="SignalP"/>
    </source>
</evidence>
<protein>
    <submittedName>
        <fullName evidence="4">Pectate lyase-like protein</fullName>
    </submittedName>
</protein>
<evidence type="ECO:0000313" key="6">
    <source>
        <dbReference type="Proteomes" id="UP000437862"/>
    </source>
</evidence>
<dbReference type="AlphaFoldDB" id="A0A562Q0Q0"/>
<dbReference type="Gene3D" id="2.160.20.10">
    <property type="entry name" value="Single-stranded right-handed beta-helix, Pectin lyase-like"/>
    <property type="match status" value="1"/>
</dbReference>
<reference evidence="3 6" key="3">
    <citation type="submission" date="2019-12" db="EMBL/GenBank/DDBJ databases">
        <title>Draft Genome Sequences of Six Type Strains of the Genus Massilia.</title>
        <authorList>
            <person name="Miess H."/>
            <person name="Frediansyah A."/>
            <person name="Goeker M."/>
            <person name="Gross H."/>
        </authorList>
    </citation>
    <scope>NUCLEOTIDE SEQUENCE [LARGE SCALE GENOMIC DNA]</scope>
    <source>
        <strain evidence="3 6">DSM 26639</strain>
    </source>
</reference>
<reference evidence="4" key="2">
    <citation type="submission" date="2019-07" db="EMBL/GenBank/DDBJ databases">
        <authorList>
            <person name="Whitman W."/>
            <person name="Huntemann M."/>
            <person name="Clum A."/>
            <person name="Pillay M."/>
            <person name="Palaniappan K."/>
            <person name="Varghese N."/>
            <person name="Mikhailova N."/>
            <person name="Stamatis D."/>
            <person name="Reddy T."/>
            <person name="Daum C."/>
            <person name="Shapiro N."/>
            <person name="Ivanova N."/>
            <person name="Kyrpides N."/>
            <person name="Woyke T."/>
        </authorList>
    </citation>
    <scope>NUCLEOTIDE SEQUENCE</scope>
    <source>
        <strain evidence="4">CGMCC 1.10685</strain>
    </source>
</reference>
<dbReference type="RefSeq" id="WP_145873885.1">
    <property type="nucleotide sequence ID" value="NZ_CP046904.1"/>
</dbReference>
<feature type="domain" description="Rhamnogalacturonase A/B/Epimerase-like pectate lyase" evidence="2">
    <location>
        <begin position="27"/>
        <end position="260"/>
    </location>
</feature>
<gene>
    <name evidence="3" type="ORF">GO485_03515</name>
    <name evidence="4" type="ORF">IP92_01494</name>
</gene>
<name>A0A562Q0Q0_9BURK</name>
<dbReference type="SUPFAM" id="SSF51126">
    <property type="entry name" value="Pectin lyase-like"/>
    <property type="match status" value="1"/>
</dbReference>
<keyword evidence="4" id="KW-0456">Lyase</keyword>
<dbReference type="InterPro" id="IPR012334">
    <property type="entry name" value="Pectin_lyas_fold"/>
</dbReference>
<keyword evidence="6" id="KW-1185">Reference proteome</keyword>
<dbReference type="InterPro" id="IPR024535">
    <property type="entry name" value="RHGA/B-epi-like_pectate_lyase"/>
</dbReference>
<keyword evidence="1" id="KW-0732">Signal</keyword>
<dbReference type="Proteomes" id="UP000315112">
    <property type="component" value="Unassembled WGS sequence"/>
</dbReference>
<sequence>MKLIASAVLALCTAAPAYAANTFACQNVKDYGALGNNATDDTAAVKSAFTAAAAGTIVENGTTISKGGCVYFPAGVYVVSSTITVPDRISVYGDGEGGVLGPSDDSPGASVVRGTMNAPILNFANNRFTLRDLGIVGPNNPAYTSSVCVNVGPKSAFNFDILHVFVSACYDGMLIDGAFNGNLHGVTAQRNHHNGIRALSAQGSWNSINVTANGGDGVYIGLGSINKTASPWITNLQTWDNGGYGVNAQEGGLSLTQFFINNDYLGGIYVGPSALSVQLASGQVQYSGLTSSHGTNASAAGIKFADGYSSHAQISGLQFFDDQGNNIDIASAHAHVSIASSTFLGAGRGGIIGNQYAIKSVGEEMTVSGINTNQPVMFSGRFSTWGNSWISSNSSLPTFHVAGGTNHAFTGLNIYQNSTGKAFVSAPGTSYTIAATQVYGGSQSSGVALSSFNGSP</sequence>
<feature type="signal peptide" evidence="1">
    <location>
        <begin position="1"/>
        <end position="19"/>
    </location>
</feature>
<proteinExistence type="predicted"/>
<feature type="chain" id="PRO_5044618087" evidence="1">
    <location>
        <begin position="20"/>
        <end position="456"/>
    </location>
</feature>
<dbReference type="Proteomes" id="UP000437862">
    <property type="component" value="Chromosome"/>
</dbReference>
<dbReference type="EMBL" id="VLKW01000002">
    <property type="protein sequence ID" value="TWI50265.1"/>
    <property type="molecule type" value="Genomic_DNA"/>
</dbReference>
<dbReference type="EMBL" id="CP046904">
    <property type="protein sequence ID" value="QGZ38208.1"/>
    <property type="molecule type" value="Genomic_DNA"/>
</dbReference>
<organism evidence="4 5">
    <name type="scientific">Pseudoduganella flava</name>
    <dbReference type="NCBI Taxonomy" id="871742"/>
    <lineage>
        <taxon>Bacteria</taxon>
        <taxon>Pseudomonadati</taxon>
        <taxon>Pseudomonadota</taxon>
        <taxon>Betaproteobacteria</taxon>
        <taxon>Burkholderiales</taxon>
        <taxon>Oxalobacteraceae</taxon>
        <taxon>Telluria group</taxon>
        <taxon>Pseudoduganella</taxon>
    </lineage>
</organism>
<dbReference type="InterPro" id="IPR011050">
    <property type="entry name" value="Pectin_lyase_fold/virulence"/>
</dbReference>
<dbReference type="OrthoDB" id="8207450at2"/>
<dbReference type="Pfam" id="PF12708">
    <property type="entry name" value="Pect-lyase_RHGA_epim"/>
    <property type="match status" value="1"/>
</dbReference>
<evidence type="ECO:0000259" key="2">
    <source>
        <dbReference type="Pfam" id="PF12708"/>
    </source>
</evidence>
<dbReference type="GO" id="GO:0016829">
    <property type="term" value="F:lyase activity"/>
    <property type="evidence" value="ECO:0007669"/>
    <property type="project" value="UniProtKB-KW"/>
</dbReference>
<evidence type="ECO:0000313" key="3">
    <source>
        <dbReference type="EMBL" id="QGZ38208.1"/>
    </source>
</evidence>
<evidence type="ECO:0000313" key="4">
    <source>
        <dbReference type="EMBL" id="TWI50265.1"/>
    </source>
</evidence>
<accession>A0A562Q0Q0</accession>